<keyword evidence="1" id="KW-0812">Transmembrane</keyword>
<accession>A0A316FY86</accession>
<name>A0A316FY86_9GAMM</name>
<evidence type="ECO:0000313" key="3">
    <source>
        <dbReference type="Proteomes" id="UP000245790"/>
    </source>
</evidence>
<keyword evidence="1" id="KW-0472">Membrane</keyword>
<sequence>MLSNPLIAAIFFIGSSVLLIGCTDQHALNKYKQTYKQGLIKLCGEAKDCKELIEQRFDQCLDESLVRDMIAAKPEEQEQLNKNIVEKTMACIVEYAEKESNLKNVNQI</sequence>
<evidence type="ECO:0000256" key="1">
    <source>
        <dbReference type="SAM" id="Phobius"/>
    </source>
</evidence>
<comment type="caution">
    <text evidence="2">The sequence shown here is derived from an EMBL/GenBank/DDBJ whole genome shotgun (WGS) entry which is preliminary data.</text>
</comment>
<organism evidence="2 3">
    <name type="scientific">Pleionea mediterranea</name>
    <dbReference type="NCBI Taxonomy" id="523701"/>
    <lineage>
        <taxon>Bacteria</taxon>
        <taxon>Pseudomonadati</taxon>
        <taxon>Pseudomonadota</taxon>
        <taxon>Gammaproteobacteria</taxon>
        <taxon>Oceanospirillales</taxon>
        <taxon>Pleioneaceae</taxon>
        <taxon>Pleionea</taxon>
    </lineage>
</organism>
<gene>
    <name evidence="2" type="ORF">C8D97_104283</name>
</gene>
<dbReference type="AlphaFoldDB" id="A0A316FY86"/>
<dbReference type="RefSeq" id="WP_109763037.1">
    <property type="nucleotide sequence ID" value="NZ_QGGU01000004.1"/>
</dbReference>
<reference evidence="2 3" key="1">
    <citation type="submission" date="2018-05" db="EMBL/GenBank/DDBJ databases">
        <title>Genomic Encyclopedia of Type Strains, Phase IV (KMG-IV): sequencing the most valuable type-strain genomes for metagenomic binning, comparative biology and taxonomic classification.</title>
        <authorList>
            <person name="Goeker M."/>
        </authorList>
    </citation>
    <scope>NUCLEOTIDE SEQUENCE [LARGE SCALE GENOMIC DNA]</scope>
    <source>
        <strain evidence="2 3">DSM 25350</strain>
    </source>
</reference>
<keyword evidence="3" id="KW-1185">Reference proteome</keyword>
<proteinExistence type="predicted"/>
<feature type="transmembrane region" description="Helical" evidence="1">
    <location>
        <begin position="6"/>
        <end position="23"/>
    </location>
</feature>
<dbReference type="EMBL" id="QGGU01000004">
    <property type="protein sequence ID" value="PWK53065.1"/>
    <property type="molecule type" value="Genomic_DNA"/>
</dbReference>
<evidence type="ECO:0000313" key="2">
    <source>
        <dbReference type="EMBL" id="PWK53065.1"/>
    </source>
</evidence>
<keyword evidence="1" id="KW-1133">Transmembrane helix</keyword>
<protein>
    <submittedName>
        <fullName evidence="2">Uncharacterized protein</fullName>
    </submittedName>
</protein>
<dbReference type="Proteomes" id="UP000245790">
    <property type="component" value="Unassembled WGS sequence"/>
</dbReference>